<dbReference type="InParanoid" id="A0A5C3PUN5"/>
<reference evidence="1 2" key="1">
    <citation type="journal article" date="2019" name="Nat. Ecol. Evol.">
        <title>Megaphylogeny resolves global patterns of mushroom evolution.</title>
        <authorList>
            <person name="Varga T."/>
            <person name="Krizsan K."/>
            <person name="Foldi C."/>
            <person name="Dima B."/>
            <person name="Sanchez-Garcia M."/>
            <person name="Sanchez-Ramirez S."/>
            <person name="Szollosi G.J."/>
            <person name="Szarkandi J.G."/>
            <person name="Papp V."/>
            <person name="Albert L."/>
            <person name="Andreopoulos W."/>
            <person name="Angelini C."/>
            <person name="Antonin V."/>
            <person name="Barry K.W."/>
            <person name="Bougher N.L."/>
            <person name="Buchanan P."/>
            <person name="Buyck B."/>
            <person name="Bense V."/>
            <person name="Catcheside P."/>
            <person name="Chovatia M."/>
            <person name="Cooper J."/>
            <person name="Damon W."/>
            <person name="Desjardin D."/>
            <person name="Finy P."/>
            <person name="Geml J."/>
            <person name="Haridas S."/>
            <person name="Hughes K."/>
            <person name="Justo A."/>
            <person name="Karasinski D."/>
            <person name="Kautmanova I."/>
            <person name="Kiss B."/>
            <person name="Kocsube S."/>
            <person name="Kotiranta H."/>
            <person name="LaButti K.M."/>
            <person name="Lechner B.E."/>
            <person name="Liimatainen K."/>
            <person name="Lipzen A."/>
            <person name="Lukacs Z."/>
            <person name="Mihaltcheva S."/>
            <person name="Morgado L.N."/>
            <person name="Niskanen T."/>
            <person name="Noordeloos M.E."/>
            <person name="Ohm R.A."/>
            <person name="Ortiz-Santana B."/>
            <person name="Ovrebo C."/>
            <person name="Racz N."/>
            <person name="Riley R."/>
            <person name="Savchenko A."/>
            <person name="Shiryaev A."/>
            <person name="Soop K."/>
            <person name="Spirin V."/>
            <person name="Szebenyi C."/>
            <person name="Tomsovsky M."/>
            <person name="Tulloss R.E."/>
            <person name="Uehling J."/>
            <person name="Grigoriev I.V."/>
            <person name="Vagvolgyi C."/>
            <person name="Papp T."/>
            <person name="Martin F.M."/>
            <person name="Miettinen O."/>
            <person name="Hibbett D.S."/>
            <person name="Nagy L.G."/>
        </authorList>
    </citation>
    <scope>NUCLEOTIDE SEQUENCE [LARGE SCALE GENOMIC DNA]</scope>
    <source>
        <strain evidence="1 2">HHB13444</strain>
    </source>
</reference>
<evidence type="ECO:0000313" key="2">
    <source>
        <dbReference type="Proteomes" id="UP000308197"/>
    </source>
</evidence>
<dbReference type="EMBL" id="ML211018">
    <property type="protein sequence ID" value="TFK91538.1"/>
    <property type="molecule type" value="Genomic_DNA"/>
</dbReference>
<protein>
    <submittedName>
        <fullName evidence="1">Uncharacterized protein</fullName>
    </submittedName>
</protein>
<name>A0A5C3PUN5_9APHY</name>
<gene>
    <name evidence="1" type="ORF">K466DRAFT_442062</name>
</gene>
<organism evidence="1 2">
    <name type="scientific">Polyporus arcularius HHB13444</name>
    <dbReference type="NCBI Taxonomy" id="1314778"/>
    <lineage>
        <taxon>Eukaryota</taxon>
        <taxon>Fungi</taxon>
        <taxon>Dikarya</taxon>
        <taxon>Basidiomycota</taxon>
        <taxon>Agaricomycotina</taxon>
        <taxon>Agaricomycetes</taxon>
        <taxon>Polyporales</taxon>
        <taxon>Polyporaceae</taxon>
        <taxon>Polyporus</taxon>
    </lineage>
</organism>
<dbReference type="AlphaFoldDB" id="A0A5C3PUN5"/>
<evidence type="ECO:0000313" key="1">
    <source>
        <dbReference type="EMBL" id="TFK91538.1"/>
    </source>
</evidence>
<feature type="non-terminal residue" evidence="1">
    <location>
        <position position="77"/>
    </location>
</feature>
<accession>A0A5C3PUN5</accession>
<keyword evidence="2" id="KW-1185">Reference proteome</keyword>
<proteinExistence type="predicted"/>
<sequence>MVPAGQQIRIAIALAALRHKPSEQSIQAYILDLQAAFPSSPAADRRRVSSPNPWRDRVLALEKDLKELQEQCDKEKI</sequence>
<dbReference type="Proteomes" id="UP000308197">
    <property type="component" value="Unassembled WGS sequence"/>
</dbReference>